<dbReference type="EMBL" id="JAXQNO010000012">
    <property type="protein sequence ID" value="KAK4786809.1"/>
    <property type="molecule type" value="Genomic_DNA"/>
</dbReference>
<name>A0AAN7LLZ7_TRANT</name>
<keyword evidence="3" id="KW-1185">Reference proteome</keyword>
<sequence>MRGLNYNTRKRHRTTDPDLDNEDPKRQKGNNQGKRSEFSKGTNGMNLNYPTRKRDQTTDPHLDDEDPEEKRGTREAGSPLESTWDSPLLRKRQKGDNQGKSSEFPKGPPPY</sequence>
<evidence type="ECO:0000256" key="1">
    <source>
        <dbReference type="SAM" id="MobiDB-lite"/>
    </source>
</evidence>
<reference evidence="2 3" key="1">
    <citation type="journal article" date="2023" name="Hortic Res">
        <title>Pangenome of water caltrop reveals structural variations and asymmetric subgenome divergence after allopolyploidization.</title>
        <authorList>
            <person name="Zhang X."/>
            <person name="Chen Y."/>
            <person name="Wang L."/>
            <person name="Yuan Y."/>
            <person name="Fang M."/>
            <person name="Shi L."/>
            <person name="Lu R."/>
            <person name="Comes H.P."/>
            <person name="Ma Y."/>
            <person name="Chen Y."/>
            <person name="Huang G."/>
            <person name="Zhou Y."/>
            <person name="Zheng Z."/>
            <person name="Qiu Y."/>
        </authorList>
    </citation>
    <scope>NUCLEOTIDE SEQUENCE [LARGE SCALE GENOMIC DNA]</scope>
    <source>
        <strain evidence="2">F231</strain>
    </source>
</reference>
<feature type="compositionally biased region" description="Basic and acidic residues" evidence="1">
    <location>
        <begin position="52"/>
        <end position="61"/>
    </location>
</feature>
<evidence type="ECO:0000313" key="2">
    <source>
        <dbReference type="EMBL" id="KAK4786809.1"/>
    </source>
</evidence>
<feature type="region of interest" description="Disordered" evidence="1">
    <location>
        <begin position="1"/>
        <end position="111"/>
    </location>
</feature>
<accession>A0AAN7LLZ7</accession>
<proteinExistence type="predicted"/>
<organism evidence="2 3">
    <name type="scientific">Trapa natans</name>
    <name type="common">Water chestnut</name>
    <dbReference type="NCBI Taxonomy" id="22666"/>
    <lineage>
        <taxon>Eukaryota</taxon>
        <taxon>Viridiplantae</taxon>
        <taxon>Streptophyta</taxon>
        <taxon>Embryophyta</taxon>
        <taxon>Tracheophyta</taxon>
        <taxon>Spermatophyta</taxon>
        <taxon>Magnoliopsida</taxon>
        <taxon>eudicotyledons</taxon>
        <taxon>Gunneridae</taxon>
        <taxon>Pentapetalae</taxon>
        <taxon>rosids</taxon>
        <taxon>malvids</taxon>
        <taxon>Myrtales</taxon>
        <taxon>Lythraceae</taxon>
        <taxon>Trapa</taxon>
    </lineage>
</organism>
<dbReference type="AlphaFoldDB" id="A0AAN7LLZ7"/>
<evidence type="ECO:0000313" key="3">
    <source>
        <dbReference type="Proteomes" id="UP001346149"/>
    </source>
</evidence>
<dbReference type="Proteomes" id="UP001346149">
    <property type="component" value="Unassembled WGS sequence"/>
</dbReference>
<gene>
    <name evidence="2" type="ORF">SAY86_010642</name>
</gene>
<feature type="compositionally biased region" description="Polar residues" evidence="1">
    <location>
        <begin position="29"/>
        <end position="49"/>
    </location>
</feature>
<protein>
    <submittedName>
        <fullName evidence="2">Uncharacterized protein</fullName>
    </submittedName>
</protein>
<comment type="caution">
    <text evidence="2">The sequence shown here is derived from an EMBL/GenBank/DDBJ whole genome shotgun (WGS) entry which is preliminary data.</text>
</comment>